<name>A0A2G1QPZ8_9HYPH</name>
<dbReference type="PROSITE" id="PS51257">
    <property type="entry name" value="PROKAR_LIPOPROTEIN"/>
    <property type="match status" value="1"/>
</dbReference>
<reference evidence="2 3" key="1">
    <citation type="submission" date="2017-10" db="EMBL/GenBank/DDBJ databases">
        <title>Sedimentibacterium mangrovi gen. nov., sp. nov., a novel member of family Phyllobacteriacea isolated from mangrove sediment.</title>
        <authorList>
            <person name="Liao H."/>
            <person name="Tian Y."/>
        </authorList>
    </citation>
    <scope>NUCLEOTIDE SEQUENCE [LARGE SCALE GENOMIC DNA]</scope>
    <source>
        <strain evidence="2 3">X9-2-2</strain>
    </source>
</reference>
<dbReference type="SUPFAM" id="SSF56281">
    <property type="entry name" value="Metallo-hydrolase/oxidoreductase"/>
    <property type="match status" value="1"/>
</dbReference>
<dbReference type="InterPro" id="IPR001279">
    <property type="entry name" value="Metallo-B-lactamas"/>
</dbReference>
<feature type="domain" description="Metallo-beta-lactamase" evidence="1">
    <location>
        <begin position="92"/>
        <end position="288"/>
    </location>
</feature>
<gene>
    <name evidence="2" type="ORF">CSC94_07975</name>
</gene>
<sequence length="327" mass="35894">MCKRVGWAFLRAIIFVALLAGCAATSGRERRATLPQPFEAAGLATVGLGSLLHLHPTEGAPRTIPIDHEAANPSVTWLGQSSFLIRLAGKVILTDPMFSETLELHLPLKPQRLADPPPNANRLRRVDVILISHLDHDHFDMPTLQQLAARFPDALLLMPQGTETFARKTGFRKVKTVPVWDTRRLGGLKLTALPAAHFGRRDVVGLARTKAIGWAIRGGTHNIYFSGDTGYSSIFRQIRQRQGRFDIALVTIGSWKPERVFAGIHMNPDDALQAASTLGARLAIGHHWGTFNFGRESPAETRRRFLGASAPGVRPVLLDIGETLRLG</sequence>
<dbReference type="GO" id="GO:0005737">
    <property type="term" value="C:cytoplasm"/>
    <property type="evidence" value="ECO:0007669"/>
    <property type="project" value="TreeGrafter"/>
</dbReference>
<dbReference type="PANTHER" id="PTHR15032">
    <property type="entry name" value="N-ACYL-PHOSPHATIDYLETHANOLAMINE-HYDROLYZING PHOSPHOLIPASE D"/>
    <property type="match status" value="1"/>
</dbReference>
<dbReference type="Pfam" id="PF12706">
    <property type="entry name" value="Lactamase_B_2"/>
    <property type="match status" value="1"/>
</dbReference>
<keyword evidence="3" id="KW-1185">Reference proteome</keyword>
<dbReference type="InterPro" id="IPR036866">
    <property type="entry name" value="RibonucZ/Hydroxyglut_hydro"/>
</dbReference>
<evidence type="ECO:0000313" key="2">
    <source>
        <dbReference type="EMBL" id="PHP67627.1"/>
    </source>
</evidence>
<comment type="caution">
    <text evidence="2">The sequence shown here is derived from an EMBL/GenBank/DDBJ whole genome shotgun (WGS) entry which is preliminary data.</text>
</comment>
<dbReference type="PANTHER" id="PTHR15032:SF36">
    <property type="entry name" value="METALLO-BETA-LACTAMASE DOMAIN-CONTAINING PROTEIN"/>
    <property type="match status" value="1"/>
</dbReference>
<protein>
    <recommendedName>
        <fullName evidence="1">Metallo-beta-lactamase domain-containing protein</fullName>
    </recommendedName>
</protein>
<dbReference type="EMBL" id="PDVP01000003">
    <property type="protein sequence ID" value="PHP67627.1"/>
    <property type="molecule type" value="Genomic_DNA"/>
</dbReference>
<accession>A0A2G1QPZ8</accession>
<evidence type="ECO:0000259" key="1">
    <source>
        <dbReference type="Pfam" id="PF12706"/>
    </source>
</evidence>
<proteinExistence type="predicted"/>
<dbReference type="Proteomes" id="UP000221168">
    <property type="component" value="Unassembled WGS sequence"/>
</dbReference>
<organism evidence="2 3">
    <name type="scientific">Zhengella mangrovi</name>
    <dbReference type="NCBI Taxonomy" id="1982044"/>
    <lineage>
        <taxon>Bacteria</taxon>
        <taxon>Pseudomonadati</taxon>
        <taxon>Pseudomonadota</taxon>
        <taxon>Alphaproteobacteria</taxon>
        <taxon>Hyphomicrobiales</taxon>
        <taxon>Notoacmeibacteraceae</taxon>
        <taxon>Zhengella</taxon>
    </lineage>
</organism>
<dbReference type="AlphaFoldDB" id="A0A2G1QPZ8"/>
<dbReference type="Gene3D" id="3.60.15.10">
    <property type="entry name" value="Ribonuclease Z/Hydroxyacylglutathione hydrolase-like"/>
    <property type="match status" value="1"/>
</dbReference>
<evidence type="ECO:0000313" key="3">
    <source>
        <dbReference type="Proteomes" id="UP000221168"/>
    </source>
</evidence>
<dbReference type="OrthoDB" id="9805728at2"/>